<name>F0WF80_9STRA</name>
<reference evidence="1" key="2">
    <citation type="submission" date="2011-02" db="EMBL/GenBank/DDBJ databases">
        <authorList>
            <person name="MacLean D."/>
        </authorList>
    </citation>
    <scope>NUCLEOTIDE SEQUENCE</scope>
</reference>
<dbReference type="AlphaFoldDB" id="F0WF80"/>
<protein>
    <submittedName>
        <fullName evidence="1">AlNc14C80G5272 protein</fullName>
    </submittedName>
</protein>
<sequence length="151" mass="17065">MKVSRKEQARLSPAFQTTQSSARTIPGAQLVVVEQSIRHVKLKSTPEKNIVALEKLAESQRLAANNQIMCTNVEFLDEVARKCFMLQRRRILRDLCQQEQEIELVHAVIMATDPKLISLTDEDADAPSVALEVLSIGTHRIHPNLETYPQH</sequence>
<gene>
    <name evidence="1" type="primary">AlNc14C80G5272</name>
    <name evidence="1" type="ORF">ALNC14_060050</name>
</gene>
<proteinExistence type="predicted"/>
<organism evidence="1">
    <name type="scientific">Albugo laibachii Nc14</name>
    <dbReference type="NCBI Taxonomy" id="890382"/>
    <lineage>
        <taxon>Eukaryota</taxon>
        <taxon>Sar</taxon>
        <taxon>Stramenopiles</taxon>
        <taxon>Oomycota</taxon>
        <taxon>Peronosporomycetes</taxon>
        <taxon>Albuginales</taxon>
        <taxon>Albuginaceae</taxon>
        <taxon>Albugo</taxon>
    </lineage>
</organism>
<dbReference type="HOGENOM" id="CLU_1734851_0_0_1"/>
<accession>F0WF80</accession>
<reference evidence="1" key="1">
    <citation type="journal article" date="2011" name="PLoS Biol.">
        <title>Gene gain and loss during evolution of obligate parasitism in the white rust pathogen of Arabidopsis thaliana.</title>
        <authorList>
            <person name="Kemen E."/>
            <person name="Gardiner A."/>
            <person name="Schultz-Larsen T."/>
            <person name="Kemen A.C."/>
            <person name="Balmuth A.L."/>
            <person name="Robert-Seilaniantz A."/>
            <person name="Bailey K."/>
            <person name="Holub E."/>
            <person name="Studholme D.J."/>
            <person name="Maclean D."/>
            <person name="Jones J.D."/>
        </authorList>
    </citation>
    <scope>NUCLEOTIDE SEQUENCE</scope>
</reference>
<evidence type="ECO:0000313" key="1">
    <source>
        <dbReference type="EMBL" id="CCA19862.1"/>
    </source>
</evidence>
<dbReference type="EMBL" id="FR824125">
    <property type="protein sequence ID" value="CCA19862.1"/>
    <property type="molecule type" value="Genomic_DNA"/>
</dbReference>